<dbReference type="Proteomes" id="UP000507470">
    <property type="component" value="Unassembled WGS sequence"/>
</dbReference>
<dbReference type="OrthoDB" id="6100900at2759"/>
<dbReference type="AlphaFoldDB" id="A0A6J8DIN9"/>
<evidence type="ECO:0000313" key="2">
    <source>
        <dbReference type="Proteomes" id="UP000507470"/>
    </source>
</evidence>
<evidence type="ECO:0008006" key="3">
    <source>
        <dbReference type="Google" id="ProtNLM"/>
    </source>
</evidence>
<protein>
    <recommendedName>
        <fullName evidence="3">Reverse transcriptase domain-containing protein</fullName>
    </recommendedName>
</protein>
<organism evidence="1 2">
    <name type="scientific">Mytilus coruscus</name>
    <name type="common">Sea mussel</name>
    <dbReference type="NCBI Taxonomy" id="42192"/>
    <lineage>
        <taxon>Eukaryota</taxon>
        <taxon>Metazoa</taxon>
        <taxon>Spiralia</taxon>
        <taxon>Lophotrochozoa</taxon>
        <taxon>Mollusca</taxon>
        <taxon>Bivalvia</taxon>
        <taxon>Autobranchia</taxon>
        <taxon>Pteriomorphia</taxon>
        <taxon>Mytilida</taxon>
        <taxon>Mytiloidea</taxon>
        <taxon>Mytilidae</taxon>
        <taxon>Mytilinae</taxon>
        <taxon>Mytilus</taxon>
    </lineage>
</organism>
<sequence length="183" mass="21730">MLALFLSISHLDGLIERKILEWELEISTDFDNSFICRINKILQKYQLPKAEKIMKNPPSKYKWKKTAEKAINEYWSSIWTEEYNTKSTLKHLSLQNDPVNNPHNIWKCVRNNQYDIKKAELKCKLVTGNYMLRGTKAKFSRNTVLPYCKLCRDSDETIEHFLLKIISLSDVRQRYMVKLLNKL</sequence>
<gene>
    <name evidence="1" type="ORF">MCOR_40516</name>
</gene>
<keyword evidence="2" id="KW-1185">Reference proteome</keyword>
<dbReference type="EMBL" id="CACVKT020007297">
    <property type="protein sequence ID" value="CAC5407004.1"/>
    <property type="molecule type" value="Genomic_DNA"/>
</dbReference>
<accession>A0A6J8DIN9</accession>
<proteinExistence type="predicted"/>
<name>A0A6J8DIN9_MYTCO</name>
<evidence type="ECO:0000313" key="1">
    <source>
        <dbReference type="EMBL" id="CAC5407004.1"/>
    </source>
</evidence>
<reference evidence="1 2" key="1">
    <citation type="submission" date="2020-06" db="EMBL/GenBank/DDBJ databases">
        <authorList>
            <person name="Li R."/>
            <person name="Bekaert M."/>
        </authorList>
    </citation>
    <scope>NUCLEOTIDE SEQUENCE [LARGE SCALE GENOMIC DNA]</scope>
    <source>
        <strain evidence="2">wild</strain>
    </source>
</reference>